<accession>A0A0X1L584</accession>
<dbReference type="EMBL" id="DS990142">
    <property type="protein sequence ID" value="EET25721.1"/>
    <property type="molecule type" value="Genomic_DNA"/>
</dbReference>
<sequence length="76" mass="8860">MAKGTKSAEQYQFAGKKKAQVLLRFSIKLPEPLWFRGMRSTHFFQPAWGLLLFFSQREPLQNHCGDALHYGLYLKT</sequence>
<proteinExistence type="predicted"/>
<dbReference type="Proteomes" id="UP000004687">
    <property type="component" value="Unassembled WGS sequence"/>
</dbReference>
<dbReference type="AlphaFoldDB" id="A0A0X1L584"/>
<dbReference type="HOGENOM" id="CLU_2653492_0_0_6"/>
<reference evidence="1" key="1">
    <citation type="submission" date="2005-09" db="EMBL/GenBank/DDBJ databases">
        <title>Annotation of Vibrio cholerae MO10.</title>
        <authorList>
            <person name="Colwell R."/>
            <person name="Grim C.J."/>
            <person name="Young S."/>
            <person name="Jaffe D."/>
            <person name="Gnerre S."/>
            <person name="Berlin A."/>
            <person name="Heiman D."/>
            <person name="Hepburn T."/>
            <person name="Shea T."/>
            <person name="Sykes S."/>
            <person name="Yandava C."/>
            <person name="Alvarado L."/>
            <person name="Kodira C."/>
            <person name="Borodovsky M."/>
            <person name="Heidelberg J."/>
            <person name="Lander E."/>
            <person name="Galagan J."/>
            <person name="Nusbaum C."/>
            <person name="Birren B."/>
        </authorList>
    </citation>
    <scope>NUCLEOTIDE SEQUENCE [LARGE SCALE GENOMIC DNA]</scope>
    <source>
        <strain evidence="1">MO10</strain>
    </source>
</reference>
<reference evidence="1" key="2">
    <citation type="submission" date="2008-07" db="EMBL/GenBank/DDBJ databases">
        <authorList>
            <consortium name="Broad Institute Genome Sequencing Platform"/>
            <person name="Colwell R."/>
            <person name="Grim C.J."/>
            <person name="Young S."/>
            <person name="Jaffe D."/>
            <person name="Gnerre S."/>
            <person name="Berlin A."/>
            <person name="Heiman D."/>
            <person name="Hepburn T."/>
            <person name="Shea T."/>
            <person name="Sykes S."/>
            <person name="Alvarado L."/>
            <person name="Kodira C."/>
            <person name="Heidelberg J."/>
            <person name="Lander E."/>
            <person name="Galagan J."/>
            <person name="Nusbaum C."/>
            <person name="Birren B."/>
        </authorList>
    </citation>
    <scope>NUCLEOTIDE SEQUENCE [LARGE SCALE GENOMIC DNA]</scope>
    <source>
        <strain evidence="1">MO10</strain>
    </source>
</reference>
<evidence type="ECO:0000313" key="1">
    <source>
        <dbReference type="EMBL" id="EET25721.1"/>
    </source>
</evidence>
<name>A0A0X1L584_VIBCO</name>
<organism evidence="1">
    <name type="scientific">Vibrio cholerae (strain MO10)</name>
    <dbReference type="NCBI Taxonomy" id="345072"/>
    <lineage>
        <taxon>Bacteria</taxon>
        <taxon>Pseudomonadati</taxon>
        <taxon>Pseudomonadota</taxon>
        <taxon>Gammaproteobacteria</taxon>
        <taxon>Vibrionales</taxon>
        <taxon>Vibrionaceae</taxon>
        <taxon>Vibrio</taxon>
    </lineage>
</organism>
<protein>
    <submittedName>
        <fullName evidence="1">Uncharacterized protein</fullName>
    </submittedName>
</protein>
<gene>
    <name evidence="1" type="ORF">VchoM_03748</name>
</gene>